<organism evidence="3 4">
    <name type="scientific">Cryomyces antarcticus</name>
    <dbReference type="NCBI Taxonomy" id="329879"/>
    <lineage>
        <taxon>Eukaryota</taxon>
        <taxon>Fungi</taxon>
        <taxon>Dikarya</taxon>
        <taxon>Ascomycota</taxon>
        <taxon>Pezizomycotina</taxon>
        <taxon>Dothideomycetes</taxon>
        <taxon>Dothideomycetes incertae sedis</taxon>
        <taxon>Cryomyces</taxon>
    </lineage>
</organism>
<dbReference type="Proteomes" id="UP001357485">
    <property type="component" value="Unassembled WGS sequence"/>
</dbReference>
<proteinExistence type="predicted"/>
<keyword evidence="1" id="KW-0175">Coiled coil</keyword>
<evidence type="ECO:0000256" key="1">
    <source>
        <dbReference type="SAM" id="Coils"/>
    </source>
</evidence>
<feature type="non-terminal residue" evidence="3">
    <location>
        <position position="202"/>
    </location>
</feature>
<feature type="coiled-coil region" evidence="1">
    <location>
        <begin position="151"/>
        <end position="200"/>
    </location>
</feature>
<gene>
    <name evidence="3" type="ORF">LTR16_007575</name>
</gene>
<dbReference type="EMBL" id="JAVRRA010018054">
    <property type="protein sequence ID" value="KAK5191618.1"/>
    <property type="molecule type" value="Genomic_DNA"/>
</dbReference>
<sequence>MRSVETIASRRSSSQLGILQEVSNSSLRRSNHSRPGLDNIVPISAASELFNENFGGYRNEDGGEKDTRQHQVSHSNKYKPLRMDSPKSTASPQAVKVPKARNRGSTSQKRRSISAEATKYIEHLESELAAVQTQLASLTSPTTTRAQSTKLRAINAETKVLREEVAAWENSFQDRVQEEVQQHEEVEAGLRARIRTLENEVE</sequence>
<evidence type="ECO:0000313" key="4">
    <source>
        <dbReference type="Proteomes" id="UP001357485"/>
    </source>
</evidence>
<feature type="compositionally biased region" description="Basic and acidic residues" evidence="2">
    <location>
        <begin position="58"/>
        <end position="69"/>
    </location>
</feature>
<comment type="caution">
    <text evidence="3">The sequence shown here is derived from an EMBL/GenBank/DDBJ whole genome shotgun (WGS) entry which is preliminary data.</text>
</comment>
<name>A0ABR0LL08_9PEZI</name>
<evidence type="ECO:0000313" key="3">
    <source>
        <dbReference type="EMBL" id="KAK5191618.1"/>
    </source>
</evidence>
<accession>A0ABR0LL08</accession>
<feature type="region of interest" description="Disordered" evidence="2">
    <location>
        <begin position="53"/>
        <end position="113"/>
    </location>
</feature>
<evidence type="ECO:0000256" key="2">
    <source>
        <dbReference type="SAM" id="MobiDB-lite"/>
    </source>
</evidence>
<keyword evidence="4" id="KW-1185">Reference proteome</keyword>
<feature type="compositionally biased region" description="Basic residues" evidence="2">
    <location>
        <begin position="98"/>
        <end position="112"/>
    </location>
</feature>
<protein>
    <recommendedName>
        <fullName evidence="5">BHLH domain-containing protein</fullName>
    </recommendedName>
</protein>
<reference evidence="3 4" key="1">
    <citation type="submission" date="2023-08" db="EMBL/GenBank/DDBJ databases">
        <title>Black Yeasts Isolated from many extreme environments.</title>
        <authorList>
            <person name="Coleine C."/>
            <person name="Stajich J.E."/>
            <person name="Selbmann L."/>
        </authorList>
    </citation>
    <scope>NUCLEOTIDE SEQUENCE [LARGE SCALE GENOMIC DNA]</scope>
    <source>
        <strain evidence="3 4">CCFEE 536</strain>
    </source>
</reference>
<evidence type="ECO:0008006" key="5">
    <source>
        <dbReference type="Google" id="ProtNLM"/>
    </source>
</evidence>